<gene>
    <name evidence="1" type="ORF">IX84_10580</name>
</gene>
<evidence type="ECO:0000313" key="2">
    <source>
        <dbReference type="Proteomes" id="UP000029736"/>
    </source>
</evidence>
<keyword evidence="1" id="KW-0808">Transferase</keyword>
<dbReference type="EMBL" id="JPOS01000020">
    <property type="protein sequence ID" value="KGE88246.1"/>
    <property type="molecule type" value="Genomic_DNA"/>
</dbReference>
<dbReference type="OrthoDB" id="179386at2"/>
<keyword evidence="2" id="KW-1185">Reference proteome</keyword>
<proteinExistence type="predicted"/>
<dbReference type="GO" id="GO:0016779">
    <property type="term" value="F:nucleotidyltransferase activity"/>
    <property type="evidence" value="ECO:0007669"/>
    <property type="project" value="UniProtKB-KW"/>
</dbReference>
<dbReference type="STRING" id="1524460.IX84_10580"/>
<reference evidence="1 2" key="1">
    <citation type="journal article" date="2014" name="Int. J. Syst. Evol. Microbiol.">
        <title>Phaeodactylibacter xiamenensis gen. nov., sp. nov., a member of the family Saprospiraceae isolated from the marine alga Phaeodactylum tricornutum.</title>
        <authorList>
            <person name="Chen Z.Jr."/>
            <person name="Lei X."/>
            <person name="Lai Q."/>
            <person name="Li Y."/>
            <person name="Zhang B."/>
            <person name="Zhang J."/>
            <person name="Zhang H."/>
            <person name="Yang L."/>
            <person name="Zheng W."/>
            <person name="Tian Y."/>
            <person name="Yu Z."/>
            <person name="Xu H.Jr."/>
            <person name="Zheng T."/>
        </authorList>
    </citation>
    <scope>NUCLEOTIDE SEQUENCE [LARGE SCALE GENOMIC DNA]</scope>
    <source>
        <strain evidence="1 2">KD52</strain>
    </source>
</reference>
<dbReference type="SUPFAM" id="SSF52374">
    <property type="entry name" value="Nucleotidylyl transferase"/>
    <property type="match status" value="1"/>
</dbReference>
<protein>
    <submittedName>
        <fullName evidence="1">Nicotinate-nucleotide adenylyltransferase</fullName>
    </submittedName>
</protein>
<accession>A0A098S814</accession>
<dbReference type="RefSeq" id="WP_044219786.1">
    <property type="nucleotide sequence ID" value="NZ_JBKAGJ010000007.1"/>
</dbReference>
<sequence length="472" mass="54099">MRQLLETDQKALEINLDPSIYGTFAEIGAGQEVARYFFQVGAAAGTIAKTMSAYDKTYSDKIYGEEVSGRYVCEARLYKMLNHEYDLMRSRLTNERPDTRFFVFADTVAAINYTRTIKGNGWLGIRFQLTPGGGTNDLVLHVRMLDNDNQLQQQAIGILGVNLIYGCYRYHDDPEVMLQSLMDGLHGRVKVDMVRLTGPDFEDLDNRLLSLWMVKNKLTDVAMFGPDRQNVHASEFLYKRHVMMVRGSFRPATLVNMDMINASFAQFRNEAETDPRRTFLLTEITLDNLCSTGELDEQDFLDRAELLNTMGQTVVVSDCQQQQKMATYLSDFKVQKLGFVLGVRELLELINTKYYQNLDGRLLAAFGQLFTRNVKFYVYPALQEGSGEIINAQNVPIPEGVKFLYKHLLDNRQIVDVEGFNPDVLHIFSKEVLHMLRAGDEEWESMVPTQVANLIKERYLFGYPVEQKTFEF</sequence>
<dbReference type="AlphaFoldDB" id="A0A098S814"/>
<keyword evidence="1" id="KW-0548">Nucleotidyltransferase</keyword>
<name>A0A098S814_9BACT</name>
<dbReference type="Proteomes" id="UP000029736">
    <property type="component" value="Unassembled WGS sequence"/>
</dbReference>
<comment type="caution">
    <text evidence="1">The sequence shown here is derived from an EMBL/GenBank/DDBJ whole genome shotgun (WGS) entry which is preliminary data.</text>
</comment>
<evidence type="ECO:0000313" key="1">
    <source>
        <dbReference type="EMBL" id="KGE88246.1"/>
    </source>
</evidence>
<organism evidence="1 2">
    <name type="scientific">Phaeodactylibacter xiamenensis</name>
    <dbReference type="NCBI Taxonomy" id="1524460"/>
    <lineage>
        <taxon>Bacteria</taxon>
        <taxon>Pseudomonadati</taxon>
        <taxon>Bacteroidota</taxon>
        <taxon>Saprospiria</taxon>
        <taxon>Saprospirales</taxon>
        <taxon>Haliscomenobacteraceae</taxon>
        <taxon>Phaeodactylibacter</taxon>
    </lineage>
</organism>